<dbReference type="InterPro" id="IPR051726">
    <property type="entry name" value="Chitin_Synth_Reg"/>
</dbReference>
<dbReference type="PANTHER" id="PTHR46430:SF2">
    <property type="entry name" value="CHITIN SYNTHASE REGULATORY FACTOR 4"/>
    <property type="match status" value="1"/>
</dbReference>
<dbReference type="SMART" id="SM00671">
    <property type="entry name" value="SEL1"/>
    <property type="match status" value="6"/>
</dbReference>
<keyword evidence="1" id="KW-0677">Repeat</keyword>
<dbReference type="EMBL" id="JARKIB010000016">
    <property type="protein sequence ID" value="KAJ7770428.1"/>
    <property type="molecule type" value="Genomic_DNA"/>
</dbReference>
<feature type="compositionally biased region" description="Gly residues" evidence="2">
    <location>
        <begin position="511"/>
        <end position="530"/>
    </location>
</feature>
<sequence length="647" mass="65492">MPPRLPSPPRDGTLTAPLPTQAALTAALPSIAASPPDAQLAWARDVLFLVERTPSLTTSPLAQAAVPLILALASSGVPEALYYRATFAAAGTYPALLPANPRAAFRDFEAAARAGWAPAWFRLARDYEAFNDTAHALDCLNRGAKARDAAALHRLGTAYLLKQLGVQEDVGRALGLLHQAACRASLLCPQPAYVFGLILLGEFGASGPSSTPLPIPPALLLPLVPAGQTRESYARAMLERAAALHFAPAQYKLGHAFEFAVPASAFPFDPLLSVQWYSLASQAGEAEADMALSKWFLCGAEGAFDKDESLARTFAAKAAAKGLPSGEFAMGYYCEVGIGGGKELADARGWYGKAAAHGNTDAAERLRALALAVPQALSRTEHDALTGDKLVRKRTQARLRNGGSVWWGTAAATAAAAAAGTAVGVSRGRRTRVMELARKSSLADGSHYRQTSAGGFDYRAGTGAAPPPGAGYGGTPPGPGGNPYAQNGNGAPQNGAGRGQPQGRMPREGSMGPGQGAQGQGAQGQGGPGLGRPPPPRDGSLPPGAGRQGTGAGPRYALSDTGSRPGSVAGSVASGGGGGGGGGAGGRAQGTPPLRRPGAAGRENSGTATPAPVAAAATGPHGGTGPATFAEMGFTGAKAEDKECVIM</sequence>
<dbReference type="Gene3D" id="1.25.40.10">
    <property type="entry name" value="Tetratricopeptide repeat domain"/>
    <property type="match status" value="2"/>
</dbReference>
<gene>
    <name evidence="3" type="ORF">B0H16DRAFT_1673262</name>
</gene>
<reference evidence="3" key="1">
    <citation type="submission" date="2023-03" db="EMBL/GenBank/DDBJ databases">
        <title>Massive genome expansion in bonnet fungi (Mycena s.s.) driven by repeated elements and novel gene families across ecological guilds.</title>
        <authorList>
            <consortium name="Lawrence Berkeley National Laboratory"/>
            <person name="Harder C.B."/>
            <person name="Miyauchi S."/>
            <person name="Viragh M."/>
            <person name="Kuo A."/>
            <person name="Thoen E."/>
            <person name="Andreopoulos B."/>
            <person name="Lu D."/>
            <person name="Skrede I."/>
            <person name="Drula E."/>
            <person name="Henrissat B."/>
            <person name="Morin E."/>
            <person name="Kohler A."/>
            <person name="Barry K."/>
            <person name="LaButti K."/>
            <person name="Morin E."/>
            <person name="Salamov A."/>
            <person name="Lipzen A."/>
            <person name="Mereny Z."/>
            <person name="Hegedus B."/>
            <person name="Baldrian P."/>
            <person name="Stursova M."/>
            <person name="Weitz H."/>
            <person name="Taylor A."/>
            <person name="Grigoriev I.V."/>
            <person name="Nagy L.G."/>
            <person name="Martin F."/>
            <person name="Kauserud H."/>
        </authorList>
    </citation>
    <scope>NUCLEOTIDE SEQUENCE</scope>
    <source>
        <strain evidence="3">CBHHK182m</strain>
    </source>
</reference>
<proteinExistence type="predicted"/>
<feature type="compositionally biased region" description="Gly residues" evidence="2">
    <location>
        <begin position="573"/>
        <end position="588"/>
    </location>
</feature>
<feature type="compositionally biased region" description="Low complexity" evidence="2">
    <location>
        <begin position="562"/>
        <end position="572"/>
    </location>
</feature>
<comment type="caution">
    <text evidence="3">The sequence shown here is derived from an EMBL/GenBank/DDBJ whole genome shotgun (WGS) entry which is preliminary data.</text>
</comment>
<dbReference type="SUPFAM" id="SSF81901">
    <property type="entry name" value="HCP-like"/>
    <property type="match status" value="2"/>
</dbReference>
<accession>A0AAD7JU59</accession>
<protein>
    <submittedName>
        <fullName evidence="3">HCP-like protein</fullName>
    </submittedName>
</protein>
<dbReference type="PANTHER" id="PTHR46430">
    <property type="entry name" value="PROTEIN SKT5-RELATED"/>
    <property type="match status" value="1"/>
</dbReference>
<feature type="region of interest" description="Disordered" evidence="2">
    <location>
        <begin position="438"/>
        <end position="628"/>
    </location>
</feature>
<dbReference type="InterPro" id="IPR006597">
    <property type="entry name" value="Sel1-like"/>
</dbReference>
<evidence type="ECO:0000313" key="4">
    <source>
        <dbReference type="Proteomes" id="UP001215598"/>
    </source>
</evidence>
<feature type="compositionally biased region" description="Low complexity" evidence="2">
    <location>
        <begin position="482"/>
        <end position="504"/>
    </location>
</feature>
<evidence type="ECO:0000313" key="3">
    <source>
        <dbReference type="EMBL" id="KAJ7770428.1"/>
    </source>
</evidence>
<keyword evidence="4" id="KW-1185">Reference proteome</keyword>
<dbReference type="InterPro" id="IPR011990">
    <property type="entry name" value="TPR-like_helical_dom_sf"/>
</dbReference>
<dbReference type="AlphaFoldDB" id="A0AAD7JU59"/>
<name>A0AAD7JU59_9AGAR</name>
<feature type="compositionally biased region" description="Low complexity" evidence="2">
    <location>
        <begin position="606"/>
        <end position="619"/>
    </location>
</feature>
<evidence type="ECO:0000256" key="2">
    <source>
        <dbReference type="SAM" id="MobiDB-lite"/>
    </source>
</evidence>
<dbReference type="Proteomes" id="UP001215598">
    <property type="component" value="Unassembled WGS sequence"/>
</dbReference>
<evidence type="ECO:0000256" key="1">
    <source>
        <dbReference type="ARBA" id="ARBA00022737"/>
    </source>
</evidence>
<organism evidence="3 4">
    <name type="scientific">Mycena metata</name>
    <dbReference type="NCBI Taxonomy" id="1033252"/>
    <lineage>
        <taxon>Eukaryota</taxon>
        <taxon>Fungi</taxon>
        <taxon>Dikarya</taxon>
        <taxon>Basidiomycota</taxon>
        <taxon>Agaricomycotina</taxon>
        <taxon>Agaricomycetes</taxon>
        <taxon>Agaricomycetidae</taxon>
        <taxon>Agaricales</taxon>
        <taxon>Marasmiineae</taxon>
        <taxon>Mycenaceae</taxon>
        <taxon>Mycena</taxon>
    </lineage>
</organism>